<comment type="caution">
    <text evidence="1">The sequence shown here is derived from an EMBL/GenBank/DDBJ whole genome shotgun (WGS) entry which is preliminary data.</text>
</comment>
<gene>
    <name evidence="1" type="ORF">C8Q71DRAFT_860899</name>
</gene>
<dbReference type="Proteomes" id="UP000814176">
    <property type="component" value="Unassembled WGS sequence"/>
</dbReference>
<dbReference type="GeneID" id="72008569"/>
<evidence type="ECO:0000313" key="2">
    <source>
        <dbReference type="Proteomes" id="UP000814176"/>
    </source>
</evidence>
<reference evidence="1 2" key="1">
    <citation type="journal article" date="2021" name="Environ. Microbiol.">
        <title>Gene family expansions and transcriptome signatures uncover fungal adaptations to wood decay.</title>
        <authorList>
            <person name="Hage H."/>
            <person name="Miyauchi S."/>
            <person name="Viragh M."/>
            <person name="Drula E."/>
            <person name="Min B."/>
            <person name="Chaduli D."/>
            <person name="Navarro D."/>
            <person name="Favel A."/>
            <person name="Norest M."/>
            <person name="Lesage-Meessen L."/>
            <person name="Balint B."/>
            <person name="Merenyi Z."/>
            <person name="de Eugenio L."/>
            <person name="Morin E."/>
            <person name="Martinez A.T."/>
            <person name="Baldrian P."/>
            <person name="Stursova M."/>
            <person name="Martinez M.J."/>
            <person name="Novotny C."/>
            <person name="Magnuson J.K."/>
            <person name="Spatafora J.W."/>
            <person name="Maurice S."/>
            <person name="Pangilinan J."/>
            <person name="Andreopoulos W."/>
            <person name="LaButti K."/>
            <person name="Hundley H."/>
            <person name="Na H."/>
            <person name="Kuo A."/>
            <person name="Barry K."/>
            <person name="Lipzen A."/>
            <person name="Henrissat B."/>
            <person name="Riley R."/>
            <person name="Ahrendt S."/>
            <person name="Nagy L.G."/>
            <person name="Grigoriev I.V."/>
            <person name="Martin F."/>
            <person name="Rosso M.N."/>
        </authorList>
    </citation>
    <scope>NUCLEOTIDE SEQUENCE [LARGE SCALE GENOMIC DNA]</scope>
    <source>
        <strain evidence="1 2">CIRM-BRFM 1785</strain>
    </source>
</reference>
<organism evidence="1 2">
    <name type="scientific">Rhodofomes roseus</name>
    <dbReference type="NCBI Taxonomy" id="34475"/>
    <lineage>
        <taxon>Eukaryota</taxon>
        <taxon>Fungi</taxon>
        <taxon>Dikarya</taxon>
        <taxon>Basidiomycota</taxon>
        <taxon>Agaricomycotina</taxon>
        <taxon>Agaricomycetes</taxon>
        <taxon>Polyporales</taxon>
        <taxon>Rhodofomes</taxon>
    </lineage>
</organism>
<dbReference type="PROSITE" id="PS51257">
    <property type="entry name" value="PROKAR_LIPOPROTEIN"/>
    <property type="match status" value="1"/>
</dbReference>
<proteinExistence type="predicted"/>
<sequence length="428" mass="47812">MLAAENKDKDHGNWVSHPGWSALVACTLVCKAWYLRSWDHLHWQISLRKRDQVATLAKLFRAEPQLRRAVQRITIAGGLDKDQQRLPIPHLATFAATLVRMLPNVTELMVRHAEWRLADVRVQLVSHLDAFRSAESLKLVNVTFASAMLFGRLLAALPSLERLGCISVRFPQKEPGPLVLPPPVPRMSGKLGAVSLCEPVDPAIQALLVRCAEADGCKLQWLVLEVDVPSEGTLASMKGQQLLDSSVAHLVFFGLKLYTEDIAPEAQNKALEPYLNLSRAAKLRHLTIDTSCPNQPDFSWLATILATVESDGLQRVAISFGFHKKDDAVRRLEILFDRLEQNDDLTLMDDVLARKQFTNTKPGAFFMFLDVGSSSGALTASDGLGNRWHELVRRKMPQIAKHNMLGYVSNTPPRQWTLTSCRAFSTYP</sequence>
<dbReference type="EMBL" id="JADCUA010000021">
    <property type="protein sequence ID" value="KAH9832508.1"/>
    <property type="molecule type" value="Genomic_DNA"/>
</dbReference>
<protein>
    <recommendedName>
        <fullName evidence="3">F-box domain-containing protein</fullName>
    </recommendedName>
</protein>
<name>A0ABQ8K600_9APHY</name>
<accession>A0ABQ8K600</accession>
<dbReference type="RefSeq" id="XP_047775426.1">
    <property type="nucleotide sequence ID" value="XM_047927837.1"/>
</dbReference>
<keyword evidence="2" id="KW-1185">Reference proteome</keyword>
<evidence type="ECO:0008006" key="3">
    <source>
        <dbReference type="Google" id="ProtNLM"/>
    </source>
</evidence>
<evidence type="ECO:0000313" key="1">
    <source>
        <dbReference type="EMBL" id="KAH9832508.1"/>
    </source>
</evidence>